<dbReference type="EMBL" id="JRRC01455370">
    <property type="protein sequence ID" value="KHG06569.1"/>
    <property type="molecule type" value="Genomic_DNA"/>
</dbReference>
<keyword evidence="1" id="KW-0378">Hydrolase</keyword>
<comment type="caution">
    <text evidence="1">The sequence shown here is derived from an EMBL/GenBank/DDBJ whole genome shotgun (WGS) entry which is preliminary data.</text>
</comment>
<evidence type="ECO:0000313" key="2">
    <source>
        <dbReference type="Proteomes" id="UP000032142"/>
    </source>
</evidence>
<sequence length="40" mass="4492">MTLALCAIPCRTMSGTWLWHRYVISCKTIAGLSTSIYDPM</sequence>
<proteinExistence type="predicted"/>
<accession>A0A0B0N3Y4</accession>
<keyword evidence="2" id="KW-1185">Reference proteome</keyword>
<protein>
    <submittedName>
        <fullName evidence="1">Hydroxyacylglutathione hydrolase</fullName>
    </submittedName>
</protein>
<gene>
    <name evidence="1" type="ORF">F383_33008</name>
</gene>
<dbReference type="GO" id="GO:0016787">
    <property type="term" value="F:hydrolase activity"/>
    <property type="evidence" value="ECO:0007669"/>
    <property type="project" value="UniProtKB-KW"/>
</dbReference>
<name>A0A0B0N3Y4_GOSAR</name>
<organism evidence="1 2">
    <name type="scientific">Gossypium arboreum</name>
    <name type="common">Tree cotton</name>
    <name type="synonym">Gossypium nanking</name>
    <dbReference type="NCBI Taxonomy" id="29729"/>
    <lineage>
        <taxon>Eukaryota</taxon>
        <taxon>Viridiplantae</taxon>
        <taxon>Streptophyta</taxon>
        <taxon>Embryophyta</taxon>
        <taxon>Tracheophyta</taxon>
        <taxon>Spermatophyta</taxon>
        <taxon>Magnoliopsida</taxon>
        <taxon>eudicotyledons</taxon>
        <taxon>Gunneridae</taxon>
        <taxon>Pentapetalae</taxon>
        <taxon>rosids</taxon>
        <taxon>malvids</taxon>
        <taxon>Malvales</taxon>
        <taxon>Malvaceae</taxon>
        <taxon>Malvoideae</taxon>
        <taxon>Gossypium</taxon>
    </lineage>
</organism>
<dbReference type="AlphaFoldDB" id="A0A0B0N3Y4"/>
<evidence type="ECO:0000313" key="1">
    <source>
        <dbReference type="EMBL" id="KHG06569.1"/>
    </source>
</evidence>
<dbReference type="Proteomes" id="UP000032142">
    <property type="component" value="Unassembled WGS sequence"/>
</dbReference>
<reference evidence="2" key="1">
    <citation type="submission" date="2014-09" db="EMBL/GenBank/DDBJ databases">
        <authorList>
            <person name="Mudge J."/>
            <person name="Ramaraj T."/>
            <person name="Lindquist I.E."/>
            <person name="Bharti A.K."/>
            <person name="Sundararajan A."/>
            <person name="Cameron C.T."/>
            <person name="Woodward J.E."/>
            <person name="May G.D."/>
            <person name="Brubaker C."/>
            <person name="Broadhvest J."/>
            <person name="Wilkins T.A."/>
        </authorList>
    </citation>
    <scope>NUCLEOTIDE SEQUENCE</scope>
    <source>
        <strain evidence="2">cv. AKA8401</strain>
    </source>
</reference>